<sequence length="41" mass="4438">MPLAHLNIAATLYPIEASISKLTLLRNHGESLQAFAFSALN</sequence>
<proteinExistence type="predicted"/>
<evidence type="ECO:0000313" key="1">
    <source>
        <dbReference type="EMBL" id="GAC10050.1"/>
    </source>
</evidence>
<dbReference type="EMBL" id="BAEM01000032">
    <property type="protein sequence ID" value="GAC10050.1"/>
    <property type="molecule type" value="Genomic_DNA"/>
</dbReference>
<dbReference type="Proteomes" id="UP000006320">
    <property type="component" value="Unassembled WGS sequence"/>
</dbReference>
<organism evidence="1 2">
    <name type="scientific">Paraglaciecola chathamensis S18K6</name>
    <dbReference type="NCBI Taxonomy" id="1127672"/>
    <lineage>
        <taxon>Bacteria</taxon>
        <taxon>Pseudomonadati</taxon>
        <taxon>Pseudomonadota</taxon>
        <taxon>Gammaproteobacteria</taxon>
        <taxon>Alteromonadales</taxon>
        <taxon>Alteromonadaceae</taxon>
        <taxon>Paraglaciecola</taxon>
    </lineage>
</organism>
<dbReference type="AlphaFoldDB" id="A0AAV3V024"/>
<comment type="caution">
    <text evidence="1">The sequence shown here is derived from an EMBL/GenBank/DDBJ whole genome shotgun (WGS) entry which is preliminary data.</text>
</comment>
<protein>
    <submittedName>
        <fullName evidence="1">Uncharacterized protein</fullName>
    </submittedName>
</protein>
<gene>
    <name evidence="1" type="ORF">GCHA_2099</name>
</gene>
<name>A0AAV3V024_9ALTE</name>
<evidence type="ECO:0000313" key="2">
    <source>
        <dbReference type="Proteomes" id="UP000006320"/>
    </source>
</evidence>
<accession>A0AAV3V024</accession>
<reference evidence="1 2" key="1">
    <citation type="journal article" date="2017" name="Antonie Van Leeuwenhoek">
        <title>Rhizobium rhizosphaerae sp. nov., a novel species isolated from rice rhizosphere.</title>
        <authorList>
            <person name="Zhao J.J."/>
            <person name="Zhang J."/>
            <person name="Zhang R.J."/>
            <person name="Zhang C.W."/>
            <person name="Yin H.Q."/>
            <person name="Zhang X.X."/>
        </authorList>
    </citation>
    <scope>NUCLEOTIDE SEQUENCE [LARGE SCALE GENOMIC DNA]</scope>
    <source>
        <strain evidence="1 2">S18K6</strain>
    </source>
</reference>